<sequence length="59" mass="7253">MAMVQHDGRTEDIRRTLEVYLDKIVEKRENKLRFLRWLVRRDRAHWPSPTEMLAESDEE</sequence>
<name>A0A0F9RGS2_9ZZZZ</name>
<accession>A0A0F9RGS2</accession>
<gene>
    <name evidence="1" type="ORF">LCGC14_0975620</name>
</gene>
<proteinExistence type="predicted"/>
<comment type="caution">
    <text evidence="1">The sequence shown here is derived from an EMBL/GenBank/DDBJ whole genome shotgun (WGS) entry which is preliminary data.</text>
</comment>
<reference evidence="1" key="1">
    <citation type="journal article" date="2015" name="Nature">
        <title>Complex archaea that bridge the gap between prokaryotes and eukaryotes.</title>
        <authorList>
            <person name="Spang A."/>
            <person name="Saw J.H."/>
            <person name="Jorgensen S.L."/>
            <person name="Zaremba-Niedzwiedzka K."/>
            <person name="Martijn J."/>
            <person name="Lind A.E."/>
            <person name="van Eijk R."/>
            <person name="Schleper C."/>
            <person name="Guy L."/>
            <person name="Ettema T.J."/>
        </authorList>
    </citation>
    <scope>NUCLEOTIDE SEQUENCE</scope>
</reference>
<evidence type="ECO:0000313" key="1">
    <source>
        <dbReference type="EMBL" id="KKN16453.1"/>
    </source>
</evidence>
<dbReference type="EMBL" id="LAZR01003612">
    <property type="protein sequence ID" value="KKN16453.1"/>
    <property type="molecule type" value="Genomic_DNA"/>
</dbReference>
<protein>
    <submittedName>
        <fullName evidence="1">Uncharacterized protein</fullName>
    </submittedName>
</protein>
<dbReference type="AlphaFoldDB" id="A0A0F9RGS2"/>
<organism evidence="1">
    <name type="scientific">marine sediment metagenome</name>
    <dbReference type="NCBI Taxonomy" id="412755"/>
    <lineage>
        <taxon>unclassified sequences</taxon>
        <taxon>metagenomes</taxon>
        <taxon>ecological metagenomes</taxon>
    </lineage>
</organism>